<evidence type="ECO:0000259" key="9">
    <source>
        <dbReference type="PROSITE" id="PS51173"/>
    </source>
</evidence>
<dbReference type="Pfam" id="PF00150">
    <property type="entry name" value="Cellulase"/>
    <property type="match status" value="1"/>
</dbReference>
<dbReference type="Pfam" id="PF00553">
    <property type="entry name" value="CBM_2"/>
    <property type="match status" value="1"/>
</dbReference>
<accession>A0ABT2H168</accession>
<dbReference type="SUPFAM" id="SSF49384">
    <property type="entry name" value="Carbohydrate-binding domain"/>
    <property type="match status" value="1"/>
</dbReference>
<dbReference type="PANTHER" id="PTHR35923:SF2">
    <property type="entry name" value="ENDOGLUCANASE"/>
    <property type="match status" value="1"/>
</dbReference>
<dbReference type="EC" id="3.2.1.4" evidence="2"/>
<gene>
    <name evidence="10" type="ORF">N1032_07905</name>
</gene>
<keyword evidence="3" id="KW-0378">Hydrolase</keyword>
<dbReference type="Proteomes" id="UP001165586">
    <property type="component" value="Unassembled WGS sequence"/>
</dbReference>
<dbReference type="PROSITE" id="PS00659">
    <property type="entry name" value="GLYCOSYL_HYDROL_F5"/>
    <property type="match status" value="1"/>
</dbReference>
<evidence type="ECO:0000256" key="8">
    <source>
        <dbReference type="SAM" id="MobiDB-lite"/>
    </source>
</evidence>
<dbReference type="InterPro" id="IPR001547">
    <property type="entry name" value="Glyco_hydro_5"/>
</dbReference>
<dbReference type="Gene3D" id="2.60.40.290">
    <property type="match status" value="1"/>
</dbReference>
<dbReference type="RefSeq" id="WP_259538478.1">
    <property type="nucleotide sequence ID" value="NZ_JANLCJ010000002.1"/>
</dbReference>
<dbReference type="SMART" id="SM00637">
    <property type="entry name" value="CBD_II"/>
    <property type="match status" value="1"/>
</dbReference>
<comment type="caution">
    <text evidence="10">The sequence shown here is derived from an EMBL/GenBank/DDBJ whole genome shotgun (WGS) entry which is preliminary data.</text>
</comment>
<evidence type="ECO:0000313" key="11">
    <source>
        <dbReference type="Proteomes" id="UP001165586"/>
    </source>
</evidence>
<dbReference type="EMBL" id="JANLCJ010000002">
    <property type="protein sequence ID" value="MCS5733661.1"/>
    <property type="molecule type" value="Genomic_DNA"/>
</dbReference>
<feature type="compositionally biased region" description="Basic and acidic residues" evidence="8">
    <location>
        <begin position="1"/>
        <end position="11"/>
    </location>
</feature>
<dbReference type="InterPro" id="IPR008965">
    <property type="entry name" value="CBM2/CBM3_carb-bd_dom_sf"/>
</dbReference>
<organism evidence="10 11">
    <name type="scientific">Herbiconiux daphne</name>
    <dbReference type="NCBI Taxonomy" id="2970914"/>
    <lineage>
        <taxon>Bacteria</taxon>
        <taxon>Bacillati</taxon>
        <taxon>Actinomycetota</taxon>
        <taxon>Actinomycetes</taxon>
        <taxon>Micrococcales</taxon>
        <taxon>Microbacteriaceae</taxon>
        <taxon>Herbiconiux</taxon>
    </lineage>
</organism>
<reference evidence="10" key="1">
    <citation type="submission" date="2022-08" db="EMBL/GenBank/DDBJ databases">
        <authorList>
            <person name="Deng Y."/>
            <person name="Han X.-F."/>
            <person name="Zhang Y.-Q."/>
        </authorList>
    </citation>
    <scope>NUCLEOTIDE SEQUENCE</scope>
    <source>
        <strain evidence="10">CPCC 203386</strain>
    </source>
</reference>
<evidence type="ECO:0000256" key="5">
    <source>
        <dbReference type="ARBA" id="ARBA00023277"/>
    </source>
</evidence>
<dbReference type="InterPro" id="IPR012291">
    <property type="entry name" value="CBM2_carb-bd_dom_sf"/>
</dbReference>
<name>A0ABT2H168_9MICO</name>
<keyword evidence="5" id="KW-0119">Carbohydrate metabolism</keyword>
<feature type="region of interest" description="Disordered" evidence="8">
    <location>
        <begin position="1"/>
        <end position="22"/>
    </location>
</feature>
<protein>
    <recommendedName>
        <fullName evidence="2">cellulase</fullName>
        <ecNumber evidence="2">3.2.1.4</ecNumber>
    </recommendedName>
</protein>
<keyword evidence="11" id="KW-1185">Reference proteome</keyword>
<dbReference type="InterPro" id="IPR017853">
    <property type="entry name" value="GH"/>
</dbReference>
<feature type="region of interest" description="Disordered" evidence="8">
    <location>
        <begin position="496"/>
        <end position="598"/>
    </location>
</feature>
<evidence type="ECO:0000256" key="6">
    <source>
        <dbReference type="ARBA" id="ARBA00023295"/>
    </source>
</evidence>
<keyword evidence="6" id="KW-0326">Glycosidase</keyword>
<feature type="domain" description="CBM2" evidence="9">
    <location>
        <begin position="594"/>
        <end position="696"/>
    </location>
</feature>
<dbReference type="PANTHER" id="PTHR35923">
    <property type="entry name" value="MAJOR EXTRACELLULAR ENDOGLUCANASE"/>
    <property type="match status" value="1"/>
</dbReference>
<feature type="region of interest" description="Disordered" evidence="8">
    <location>
        <begin position="79"/>
        <end position="142"/>
    </location>
</feature>
<dbReference type="InterPro" id="IPR018087">
    <property type="entry name" value="Glyco_hydro_5_CS"/>
</dbReference>
<feature type="compositionally biased region" description="Gly residues" evidence="8">
    <location>
        <begin position="504"/>
        <end position="520"/>
    </location>
</feature>
<dbReference type="InterPro" id="IPR001919">
    <property type="entry name" value="CBD2"/>
</dbReference>
<keyword evidence="4" id="KW-0136">Cellulose degradation</keyword>
<sequence>MSRRSERDTSVARRARRQAAWRAPWRGRAAGLLAVVLVAGVVGAASVASAASVSSLVSAVAAPSAGGAGLAGAQNAVPTADPGRAVQSGAAAQTTDAGPGATPHTGAAAPGPIGTPTAAPAQTSAGGSTGAPTAGSDRSGAGAASVAGWLHTDGATIEREDGSPFVIKAIAWFGMETSNCAPHGLWSISLDAGLAQIASMGFNTIRLPFSNECLAAAHSTSIDANANPGLVDLSPLQLMDVVVQSAKGYGLSVILDRHRPDSGAQSELWYTDRFSEATWIADWTMLAERYASEPAVIGFDLHNEPHGTACWGCGDEAVDWRAAATRAGDAVLAVNPRLLIVVEGVEQQGDGSRTWWGGGLADVAAAPVALSVADRVVYSPHDYPASIFSQAWFAAADYPANLPGVWDANWGYLVTENIAPVLVGEFGTKLQTASDRAWLGALVDYLAVNALSFSYWSFNPNSGDTGGIVQDDWVTPQAEKLAALAPVLGEGAPVVPRAPVAPGAGDGDGAGPGGGAGPESGSGTPAPGAPRPSGEPTPLPSVAPDAPGTIGGSAGPGPIGGASGSPTPSGSPATPNVPPPAVPPAVPPPAVPPSTGSLGDLSASWALQSEWQAGYVAEVSVTNSGGSSGWSVSWPDPNATVVVNSWGMDCAVKAKTVTCTGTDWARYVAPGETVTAGVQLDSTSAPRAPVLTLVAG</sequence>
<evidence type="ECO:0000256" key="3">
    <source>
        <dbReference type="ARBA" id="ARBA00022801"/>
    </source>
</evidence>
<evidence type="ECO:0000256" key="7">
    <source>
        <dbReference type="ARBA" id="ARBA00023326"/>
    </source>
</evidence>
<feature type="compositionally biased region" description="Pro residues" evidence="8">
    <location>
        <begin position="575"/>
        <end position="592"/>
    </location>
</feature>
<feature type="compositionally biased region" description="Gly residues" evidence="8">
    <location>
        <begin position="549"/>
        <end position="563"/>
    </location>
</feature>
<evidence type="ECO:0000256" key="4">
    <source>
        <dbReference type="ARBA" id="ARBA00023001"/>
    </source>
</evidence>
<feature type="compositionally biased region" description="Low complexity" evidence="8">
    <location>
        <begin position="94"/>
        <end position="142"/>
    </location>
</feature>
<dbReference type="SUPFAM" id="SSF51445">
    <property type="entry name" value="(Trans)glycosidases"/>
    <property type="match status" value="1"/>
</dbReference>
<feature type="compositionally biased region" description="Low complexity" evidence="8">
    <location>
        <begin position="564"/>
        <end position="574"/>
    </location>
</feature>
<keyword evidence="7" id="KW-0624">Polysaccharide degradation</keyword>
<evidence type="ECO:0000256" key="2">
    <source>
        <dbReference type="ARBA" id="ARBA00012601"/>
    </source>
</evidence>
<evidence type="ECO:0000256" key="1">
    <source>
        <dbReference type="ARBA" id="ARBA00000966"/>
    </source>
</evidence>
<evidence type="ECO:0000313" key="10">
    <source>
        <dbReference type="EMBL" id="MCS5733661.1"/>
    </source>
</evidence>
<proteinExistence type="predicted"/>
<feature type="compositionally biased region" description="Pro residues" evidence="8">
    <location>
        <begin position="527"/>
        <end position="541"/>
    </location>
</feature>
<comment type="catalytic activity">
    <reaction evidence="1">
        <text>Endohydrolysis of (1-&gt;4)-beta-D-glucosidic linkages in cellulose, lichenin and cereal beta-D-glucans.</text>
        <dbReference type="EC" id="3.2.1.4"/>
    </reaction>
</comment>
<dbReference type="PROSITE" id="PS51173">
    <property type="entry name" value="CBM2"/>
    <property type="match status" value="1"/>
</dbReference>
<dbReference type="Gene3D" id="3.20.20.80">
    <property type="entry name" value="Glycosidases"/>
    <property type="match status" value="1"/>
</dbReference>